<name>A0A550CN59_9AGAR</name>
<feature type="compositionally biased region" description="Pro residues" evidence="2">
    <location>
        <begin position="854"/>
        <end position="864"/>
    </location>
</feature>
<proteinExistence type="predicted"/>
<sequence>MSSTHVLDSTPPSTFLPPLARLRSASASDVSLALRHLRQLYWQKTDSCAPPLPSHFAIPVRHISKAIHDTSVPDSGYASADEDEGEMEDEVLLDEDDDCLEALRTDAFERSFAIKWLTGLIARADVWAGDEDERLEAIDDASSILSAFTGTEEETEVAVTRSLTFPSLHGGSTNVELNDAPLSTHDHTSVGLQSWASSIVLAERMCANPAQFGLGASPSRILELGAGTGLLSIVAAKLSPSSDIVATDFHPDVLANCIANVHTNAEGSAAVAVRKLDWQFPEYDDALATPFDIVLAADVIYHPEHARCIKRCVERTLRPGGVFWLMIPVRATGRHEGMYHTVEEVFTGTHGLIIREHEQVTRRNGVGRADESSTIMQGRPERVSSFVPARHELVGYLFVSSSAVPLFSQSSSLRWDPMSLAHDVWAHAAPHAELISIIDSLEAAPVNLADQAAVIAKVQKQLREQEENVARLSEKTRQKRRTPSTHSIRKPVCRVAHQLLGKADVYQAKKETENSAYEQLVQDERTQRDKLEATQHSFNEANCKLDGLQAEADRLIALKNKQEALYDSIFTAHDIAFPEESDLRRKVLESRQAVESARSVLAGQSEVLDALARAELALRECEENLKDGLYWSTALFLVDGKQGCSKQASDHEKTVQQANRSAKDFQRLYESARLASTDVPHILWPSICYCPLVRADCGPELHVEKARHMLDEVTATCAEVKKIRKSCAARLHSHEDEMAQVEKAHRQDRSELVAVRRKIFLHLLQLPREPLPQASDEDAPPPYVETNTSTAHSRCQRKKKAAKLPKTPKYSDMVDIPRPSPTRRLPQPMSAGGSTTSSDDIFVPSQVPRVRTPRPLPRPPGAPP</sequence>
<feature type="compositionally biased region" description="Basic residues" evidence="2">
    <location>
        <begin position="794"/>
        <end position="803"/>
    </location>
</feature>
<accession>A0A550CN59</accession>
<evidence type="ECO:0000313" key="4">
    <source>
        <dbReference type="Proteomes" id="UP000320762"/>
    </source>
</evidence>
<dbReference type="Pfam" id="PF10294">
    <property type="entry name" value="Methyltransf_16"/>
    <property type="match status" value="1"/>
</dbReference>
<evidence type="ECO:0000256" key="1">
    <source>
        <dbReference type="SAM" id="Coils"/>
    </source>
</evidence>
<dbReference type="InterPro" id="IPR029063">
    <property type="entry name" value="SAM-dependent_MTases_sf"/>
</dbReference>
<dbReference type="Proteomes" id="UP000320762">
    <property type="component" value="Unassembled WGS sequence"/>
</dbReference>
<dbReference type="CDD" id="cd02440">
    <property type="entry name" value="AdoMet_MTases"/>
    <property type="match status" value="1"/>
</dbReference>
<feature type="coiled-coil region" evidence="1">
    <location>
        <begin position="514"/>
        <end position="565"/>
    </location>
</feature>
<dbReference type="Gene3D" id="3.40.50.150">
    <property type="entry name" value="Vaccinia Virus protein VP39"/>
    <property type="match status" value="1"/>
</dbReference>
<reference evidence="3 4" key="1">
    <citation type="journal article" date="2019" name="New Phytol.">
        <title>Comparative genomics reveals unique wood-decay strategies and fruiting body development in the Schizophyllaceae.</title>
        <authorList>
            <person name="Almasi E."/>
            <person name="Sahu N."/>
            <person name="Krizsan K."/>
            <person name="Balint B."/>
            <person name="Kovacs G.M."/>
            <person name="Kiss B."/>
            <person name="Cseklye J."/>
            <person name="Drula E."/>
            <person name="Henrissat B."/>
            <person name="Nagy I."/>
            <person name="Chovatia M."/>
            <person name="Adam C."/>
            <person name="LaButti K."/>
            <person name="Lipzen A."/>
            <person name="Riley R."/>
            <person name="Grigoriev I.V."/>
            <person name="Nagy L.G."/>
        </authorList>
    </citation>
    <scope>NUCLEOTIDE SEQUENCE [LARGE SCALE GENOMIC DNA]</scope>
    <source>
        <strain evidence="3 4">NL-1724</strain>
    </source>
</reference>
<dbReference type="PANTHER" id="PTHR14614">
    <property type="entry name" value="HEPATOCELLULAR CARCINOMA-ASSOCIATED ANTIGEN"/>
    <property type="match status" value="1"/>
</dbReference>
<protein>
    <recommendedName>
        <fullName evidence="5">Methyltransferase domain-containing protein</fullName>
    </recommendedName>
</protein>
<feature type="region of interest" description="Disordered" evidence="2">
    <location>
        <begin position="468"/>
        <end position="488"/>
    </location>
</feature>
<dbReference type="GO" id="GO:0008757">
    <property type="term" value="F:S-adenosylmethionine-dependent methyltransferase activity"/>
    <property type="evidence" value="ECO:0007669"/>
    <property type="project" value="UniProtKB-ARBA"/>
</dbReference>
<feature type="compositionally biased region" description="Basic residues" evidence="2">
    <location>
        <begin position="477"/>
        <end position="488"/>
    </location>
</feature>
<evidence type="ECO:0008006" key="5">
    <source>
        <dbReference type="Google" id="ProtNLM"/>
    </source>
</evidence>
<keyword evidence="1" id="KW-0175">Coiled coil</keyword>
<evidence type="ECO:0000256" key="2">
    <source>
        <dbReference type="SAM" id="MobiDB-lite"/>
    </source>
</evidence>
<feature type="region of interest" description="Disordered" evidence="2">
    <location>
        <begin position="771"/>
        <end position="864"/>
    </location>
</feature>
<dbReference type="SUPFAM" id="SSF53335">
    <property type="entry name" value="S-adenosyl-L-methionine-dependent methyltransferases"/>
    <property type="match status" value="1"/>
</dbReference>
<dbReference type="EMBL" id="VDMD01000004">
    <property type="protein sequence ID" value="TRM66246.1"/>
    <property type="molecule type" value="Genomic_DNA"/>
</dbReference>
<comment type="caution">
    <text evidence="3">The sequence shown here is derived from an EMBL/GenBank/DDBJ whole genome shotgun (WGS) entry which is preliminary data.</text>
</comment>
<dbReference type="AlphaFoldDB" id="A0A550CN59"/>
<dbReference type="InterPro" id="IPR019410">
    <property type="entry name" value="Methyltransf_16"/>
</dbReference>
<dbReference type="STRING" id="97359.A0A550CN59"/>
<keyword evidence="4" id="KW-1185">Reference proteome</keyword>
<dbReference type="OrthoDB" id="433955at2759"/>
<evidence type="ECO:0000313" key="3">
    <source>
        <dbReference type="EMBL" id="TRM66246.1"/>
    </source>
</evidence>
<gene>
    <name evidence="3" type="ORF">BD626DRAFT_566869</name>
</gene>
<dbReference type="PANTHER" id="PTHR14614:SF147">
    <property type="entry name" value="S-ADENOSYLMETHIONINE-DEPENDENT METHYLTRANSFERASE OF THE SEVEN BETA-STRAND FAMILY"/>
    <property type="match status" value="1"/>
</dbReference>
<organism evidence="3 4">
    <name type="scientific">Schizophyllum amplum</name>
    <dbReference type="NCBI Taxonomy" id="97359"/>
    <lineage>
        <taxon>Eukaryota</taxon>
        <taxon>Fungi</taxon>
        <taxon>Dikarya</taxon>
        <taxon>Basidiomycota</taxon>
        <taxon>Agaricomycotina</taxon>
        <taxon>Agaricomycetes</taxon>
        <taxon>Agaricomycetidae</taxon>
        <taxon>Agaricales</taxon>
        <taxon>Schizophyllaceae</taxon>
        <taxon>Schizophyllum</taxon>
    </lineage>
</organism>